<evidence type="ECO:0000313" key="2">
    <source>
        <dbReference type="Proteomes" id="UP000008037"/>
    </source>
</evidence>
<dbReference type="RefSeq" id="WP_015018093.1">
    <property type="nucleotide sequence ID" value="NC_018719.1"/>
</dbReference>
<dbReference type="GO" id="GO:0005829">
    <property type="term" value="C:cytosol"/>
    <property type="evidence" value="ECO:0007669"/>
    <property type="project" value="TreeGrafter"/>
</dbReference>
<dbReference type="EMBL" id="CP002408">
    <property type="protein sequence ID" value="AFU57547.1"/>
    <property type="molecule type" value="Genomic_DNA"/>
</dbReference>
<keyword evidence="2" id="KW-1185">Reference proteome</keyword>
<dbReference type="GO" id="GO:0043565">
    <property type="term" value="F:sequence-specific DNA binding"/>
    <property type="evidence" value="ECO:0007669"/>
    <property type="project" value="TreeGrafter"/>
</dbReference>
<dbReference type="STRING" id="1237085.Ngar_c06040"/>
<gene>
    <name evidence="1" type="ordered locus">Ngar_c06040</name>
</gene>
<dbReference type="OrthoDB" id="6995at2157"/>
<dbReference type="SUPFAM" id="SSF46785">
    <property type="entry name" value="Winged helix' DNA-binding domain"/>
    <property type="match status" value="1"/>
</dbReference>
<dbReference type="GeneID" id="13794999"/>
<organism evidence="1 2">
    <name type="scientific">Nitrososphaera gargensis (strain Ga9.2)</name>
    <dbReference type="NCBI Taxonomy" id="1237085"/>
    <lineage>
        <taxon>Archaea</taxon>
        <taxon>Nitrososphaerota</taxon>
        <taxon>Nitrososphaeria</taxon>
        <taxon>Nitrososphaerales</taxon>
        <taxon>Nitrososphaeraceae</taxon>
        <taxon>Nitrososphaera</taxon>
    </lineage>
</organism>
<dbReference type="BioCyc" id="CNIT1237085:G1324-602-MONOMER"/>
<dbReference type="AlphaFoldDB" id="K0IHY9"/>
<proteinExistence type="predicted"/>
<name>K0IHY9_NITGG</name>
<dbReference type="PANTHER" id="PTHR30154:SF34">
    <property type="entry name" value="TRANSCRIPTIONAL REGULATOR AZLB"/>
    <property type="match status" value="1"/>
</dbReference>
<dbReference type="PANTHER" id="PTHR30154">
    <property type="entry name" value="LEUCINE-RESPONSIVE REGULATORY PROTEIN"/>
    <property type="match status" value="1"/>
</dbReference>
<protein>
    <submittedName>
        <fullName evidence="1">Putative GAF sensor protein</fullName>
    </submittedName>
</protein>
<dbReference type="SMART" id="SM00344">
    <property type="entry name" value="HTH_ASNC"/>
    <property type="match status" value="1"/>
</dbReference>
<sequence length="179" mass="21042">MQDKIDELILSALSKNSKQDVREIWDFLRDFGFNLSEDEIESRIARLEEEGVITGYTISVNTRKIPKRVIRVVLVTFRTSQHLPKRIEGLKKYLADAPFVLFSGRTRGGYDWICVQSFPSEEMADEESDIYRNLFGDIIQSYEVYDFIPLKDPSFHSLAYTDKEYKKFLDEWIPPFLPR</sequence>
<accession>K0IHY9</accession>
<dbReference type="PATRIC" id="fig|1237085.11.peg.577"/>
<dbReference type="InParanoid" id="K0IHY9"/>
<dbReference type="KEGG" id="nga:Ngar_c06040"/>
<dbReference type="GO" id="GO:0043200">
    <property type="term" value="P:response to amino acid"/>
    <property type="evidence" value="ECO:0007669"/>
    <property type="project" value="TreeGrafter"/>
</dbReference>
<dbReference type="Proteomes" id="UP000008037">
    <property type="component" value="Chromosome"/>
</dbReference>
<reference evidence="1 2" key="1">
    <citation type="journal article" date="2012" name="Environ. Microbiol.">
        <title>The genome of the ammonia-oxidizing Candidatus Nitrososphaera gargensis: insights into metabolic versatility and environmental adaptations.</title>
        <authorList>
            <person name="Spang A."/>
            <person name="Poehlein A."/>
            <person name="Offre P."/>
            <person name="Zumbragel S."/>
            <person name="Haider S."/>
            <person name="Rychlik N."/>
            <person name="Nowka B."/>
            <person name="Schmeisser C."/>
            <person name="Lebedeva E.V."/>
            <person name="Rattei T."/>
            <person name="Bohm C."/>
            <person name="Schmid M."/>
            <person name="Galushko A."/>
            <person name="Hatzenpichler R."/>
            <person name="Weinmaier T."/>
            <person name="Daniel R."/>
            <person name="Schleper C."/>
            <person name="Spieck E."/>
            <person name="Streit W."/>
            <person name="Wagner M."/>
        </authorList>
    </citation>
    <scope>NUCLEOTIDE SEQUENCE [LARGE SCALE GENOMIC DNA]</scope>
    <source>
        <strain evidence="2">Ga9.2</strain>
    </source>
</reference>
<evidence type="ECO:0000313" key="1">
    <source>
        <dbReference type="EMBL" id="AFU57547.1"/>
    </source>
</evidence>
<dbReference type="HOGENOM" id="CLU_1500240_0_0_2"/>
<dbReference type="InterPro" id="IPR036390">
    <property type="entry name" value="WH_DNA-bd_sf"/>
</dbReference>
<dbReference type="Gene3D" id="1.10.10.10">
    <property type="entry name" value="Winged helix-like DNA-binding domain superfamily/Winged helix DNA-binding domain"/>
    <property type="match status" value="1"/>
</dbReference>
<dbReference type="InterPro" id="IPR036388">
    <property type="entry name" value="WH-like_DNA-bd_sf"/>
</dbReference>
<dbReference type="InterPro" id="IPR019888">
    <property type="entry name" value="Tscrpt_reg_AsnC-like"/>
</dbReference>